<comment type="caution">
    <text evidence="1">The sequence shown here is derived from an EMBL/GenBank/DDBJ whole genome shotgun (WGS) entry which is preliminary data.</text>
</comment>
<evidence type="ECO:0000313" key="2">
    <source>
        <dbReference type="Proteomes" id="UP000230094"/>
    </source>
</evidence>
<dbReference type="InterPro" id="IPR013078">
    <property type="entry name" value="His_Pase_superF_clade-1"/>
</dbReference>
<dbReference type="SUPFAM" id="SSF53254">
    <property type="entry name" value="Phosphoglycerate mutase-like"/>
    <property type="match status" value="1"/>
</dbReference>
<accession>A0A2H0TBP6</accession>
<name>A0A2H0TBP6_9BACT</name>
<dbReference type="Proteomes" id="UP000230094">
    <property type="component" value="Unassembled WGS sequence"/>
</dbReference>
<gene>
    <name evidence="1" type="ORF">COU49_01125</name>
</gene>
<dbReference type="AlphaFoldDB" id="A0A2H0TBP6"/>
<sequence length="269" mass="31352">MKWPSTVVFIRHGQSTYNALKVRKLAHPEYQEFLEKFNKEFPKAKGLNWSSMALKKSAEKAWKAIDSGESDYETALTEEGHNQAKETGRGLNVLLEKGEIEKPDIIYVSPYLRTHQTLQGIRSGCKKFLNIKHVVEERVREQEHGLCSLYNDWRIYYTLHPEQALLHKLQGDYDYRYLNGENKADVRDRARSFLNTLIRENNGQKIFIISHHLMLLCLRANLERWVANELITADKEDKPINCGVTIYKGNPNLGRNGKLELITYNRKLY</sequence>
<dbReference type="InterPro" id="IPR052765">
    <property type="entry name" value="PGM-Related"/>
</dbReference>
<dbReference type="InterPro" id="IPR029033">
    <property type="entry name" value="His_PPase_superfam"/>
</dbReference>
<dbReference type="SMART" id="SM00855">
    <property type="entry name" value="PGAM"/>
    <property type="match status" value="1"/>
</dbReference>
<proteinExistence type="predicted"/>
<dbReference type="Gene3D" id="3.40.50.1240">
    <property type="entry name" value="Phosphoglycerate mutase-like"/>
    <property type="match status" value="1"/>
</dbReference>
<reference evidence="2" key="1">
    <citation type="submission" date="2017-09" db="EMBL/GenBank/DDBJ databases">
        <title>Depth-based differentiation of microbial function through sediment-hosted aquifers and enrichment of novel symbionts in the deep terrestrial subsurface.</title>
        <authorList>
            <person name="Probst A.J."/>
            <person name="Ladd B."/>
            <person name="Jarett J.K."/>
            <person name="Geller-Mcgrath D.E."/>
            <person name="Sieber C.M.K."/>
            <person name="Emerson J.B."/>
            <person name="Anantharaman K."/>
            <person name="Thomas B.C."/>
            <person name="Malmstrom R."/>
            <person name="Stieglmeier M."/>
            <person name="Klingl A."/>
            <person name="Woyke T."/>
            <person name="Ryan C.M."/>
            <person name="Banfield J.F."/>
        </authorList>
    </citation>
    <scope>NUCLEOTIDE SEQUENCE [LARGE SCALE GENOMIC DNA]</scope>
</reference>
<protein>
    <recommendedName>
        <fullName evidence="3">Histidine phosphatase family protein</fullName>
    </recommendedName>
</protein>
<evidence type="ECO:0008006" key="3">
    <source>
        <dbReference type="Google" id="ProtNLM"/>
    </source>
</evidence>
<evidence type="ECO:0000313" key="1">
    <source>
        <dbReference type="EMBL" id="PIR68449.1"/>
    </source>
</evidence>
<dbReference type="CDD" id="cd07067">
    <property type="entry name" value="HP_PGM_like"/>
    <property type="match status" value="1"/>
</dbReference>
<organism evidence="1 2">
    <name type="scientific">Candidatus Nomurabacteria bacterium CG10_big_fil_rev_8_21_14_0_10_35_16</name>
    <dbReference type="NCBI Taxonomy" id="1974731"/>
    <lineage>
        <taxon>Bacteria</taxon>
        <taxon>Candidatus Nomuraibacteriota</taxon>
    </lineage>
</organism>
<dbReference type="EMBL" id="PFCQ01000005">
    <property type="protein sequence ID" value="PIR68449.1"/>
    <property type="molecule type" value="Genomic_DNA"/>
</dbReference>
<dbReference type="PANTHER" id="PTHR46192">
    <property type="entry name" value="BROAD-RANGE ACID PHOSPHATASE DET1"/>
    <property type="match status" value="1"/>
</dbReference>
<dbReference type="Pfam" id="PF00300">
    <property type="entry name" value="His_Phos_1"/>
    <property type="match status" value="1"/>
</dbReference>